<feature type="region of interest" description="Disordered" evidence="1">
    <location>
        <begin position="95"/>
        <end position="126"/>
    </location>
</feature>
<reference evidence="2 3" key="1">
    <citation type="submission" date="2024-09" db="EMBL/GenBank/DDBJ databases">
        <title>Chromosome-scale assembly of Riccia fluitans.</title>
        <authorList>
            <person name="Paukszto L."/>
            <person name="Sawicki J."/>
            <person name="Karawczyk K."/>
            <person name="Piernik-Szablinska J."/>
            <person name="Szczecinska M."/>
            <person name="Mazdziarz M."/>
        </authorList>
    </citation>
    <scope>NUCLEOTIDE SEQUENCE [LARGE SCALE GENOMIC DNA]</scope>
    <source>
        <strain evidence="2">Rf_01</strain>
        <tissue evidence="2">Aerial parts of the thallus</tissue>
    </source>
</reference>
<dbReference type="AlphaFoldDB" id="A0ABD1YVI4"/>
<proteinExistence type="predicted"/>
<dbReference type="Proteomes" id="UP001605036">
    <property type="component" value="Unassembled WGS sequence"/>
</dbReference>
<feature type="compositionally biased region" description="Basic residues" evidence="1">
    <location>
        <begin position="63"/>
        <end position="72"/>
    </location>
</feature>
<feature type="compositionally biased region" description="Polar residues" evidence="1">
    <location>
        <begin position="74"/>
        <end position="83"/>
    </location>
</feature>
<comment type="caution">
    <text evidence="2">The sequence shown here is derived from an EMBL/GenBank/DDBJ whole genome shotgun (WGS) entry which is preliminary data.</text>
</comment>
<dbReference type="EMBL" id="JBHFFA010000003">
    <property type="protein sequence ID" value="KAL2633732.1"/>
    <property type="molecule type" value="Genomic_DNA"/>
</dbReference>
<evidence type="ECO:0008006" key="4">
    <source>
        <dbReference type="Google" id="ProtNLM"/>
    </source>
</evidence>
<feature type="region of interest" description="Disordered" evidence="1">
    <location>
        <begin position="57"/>
        <end position="83"/>
    </location>
</feature>
<name>A0ABD1YVI4_9MARC</name>
<evidence type="ECO:0000313" key="2">
    <source>
        <dbReference type="EMBL" id="KAL2633732.1"/>
    </source>
</evidence>
<sequence length="126" mass="14096">MFVPFFLVPSLSCYCFRFSLHVSLSLVKGRLNIKENVEAANVQRSAWNRGRVAAEREADAERKRKMIGRKQRGNVLNRTEQTVSRTRNIASVNAKARGNAVSRARAETRSVTDESDGKQRTQTGAG</sequence>
<gene>
    <name evidence="2" type="ORF">R1flu_005211</name>
</gene>
<accession>A0ABD1YVI4</accession>
<organism evidence="2 3">
    <name type="scientific">Riccia fluitans</name>
    <dbReference type="NCBI Taxonomy" id="41844"/>
    <lineage>
        <taxon>Eukaryota</taxon>
        <taxon>Viridiplantae</taxon>
        <taxon>Streptophyta</taxon>
        <taxon>Embryophyta</taxon>
        <taxon>Marchantiophyta</taxon>
        <taxon>Marchantiopsida</taxon>
        <taxon>Marchantiidae</taxon>
        <taxon>Marchantiales</taxon>
        <taxon>Ricciaceae</taxon>
        <taxon>Riccia</taxon>
    </lineage>
</organism>
<keyword evidence="3" id="KW-1185">Reference proteome</keyword>
<evidence type="ECO:0000256" key="1">
    <source>
        <dbReference type="SAM" id="MobiDB-lite"/>
    </source>
</evidence>
<feature type="compositionally biased region" description="Basic and acidic residues" evidence="1">
    <location>
        <begin position="104"/>
        <end position="119"/>
    </location>
</feature>
<protein>
    <recommendedName>
        <fullName evidence="4">Secreted protein</fullName>
    </recommendedName>
</protein>
<evidence type="ECO:0000313" key="3">
    <source>
        <dbReference type="Proteomes" id="UP001605036"/>
    </source>
</evidence>